<accession>A0AAN9A540</accession>
<dbReference type="Proteomes" id="UP001381693">
    <property type="component" value="Unassembled WGS sequence"/>
</dbReference>
<keyword evidence="2" id="KW-1185">Reference proteome</keyword>
<dbReference type="AlphaFoldDB" id="A0AAN9A540"/>
<evidence type="ECO:0000313" key="2">
    <source>
        <dbReference type="Proteomes" id="UP001381693"/>
    </source>
</evidence>
<reference evidence="1 2" key="1">
    <citation type="submission" date="2023-11" db="EMBL/GenBank/DDBJ databases">
        <title>Halocaridina rubra genome assembly.</title>
        <authorList>
            <person name="Smith C."/>
        </authorList>
    </citation>
    <scope>NUCLEOTIDE SEQUENCE [LARGE SCALE GENOMIC DNA]</scope>
    <source>
        <strain evidence="1">EP-1</strain>
        <tissue evidence="1">Whole</tissue>
    </source>
</reference>
<evidence type="ECO:0000313" key="1">
    <source>
        <dbReference type="EMBL" id="KAK7075323.1"/>
    </source>
</evidence>
<organism evidence="1 2">
    <name type="scientific">Halocaridina rubra</name>
    <name type="common">Hawaiian red shrimp</name>
    <dbReference type="NCBI Taxonomy" id="373956"/>
    <lineage>
        <taxon>Eukaryota</taxon>
        <taxon>Metazoa</taxon>
        <taxon>Ecdysozoa</taxon>
        <taxon>Arthropoda</taxon>
        <taxon>Crustacea</taxon>
        <taxon>Multicrustacea</taxon>
        <taxon>Malacostraca</taxon>
        <taxon>Eumalacostraca</taxon>
        <taxon>Eucarida</taxon>
        <taxon>Decapoda</taxon>
        <taxon>Pleocyemata</taxon>
        <taxon>Caridea</taxon>
        <taxon>Atyoidea</taxon>
        <taxon>Atyidae</taxon>
        <taxon>Halocaridina</taxon>
    </lineage>
</organism>
<gene>
    <name evidence="1" type="ORF">SK128_012424</name>
</gene>
<comment type="caution">
    <text evidence="1">The sequence shown here is derived from an EMBL/GenBank/DDBJ whole genome shotgun (WGS) entry which is preliminary data.</text>
</comment>
<proteinExistence type="predicted"/>
<protein>
    <submittedName>
        <fullName evidence="1">Uncharacterized protein</fullName>
    </submittedName>
</protein>
<name>A0AAN9A540_HALRR</name>
<dbReference type="EMBL" id="JAXCGZ010011324">
    <property type="protein sequence ID" value="KAK7075323.1"/>
    <property type="molecule type" value="Genomic_DNA"/>
</dbReference>
<sequence>MEYNRNGSSHCQQLINNIRPYFPAQESTPGYVIIFSRRKMHLHEEVACEMVLKIRKMRAEEAHGRYIGSLLCPAGLKKKNSQ</sequence>